<dbReference type="InterPro" id="IPR002355">
    <property type="entry name" value="Cu_oxidase_Cu_BS"/>
</dbReference>
<comment type="catalytic activity">
    <reaction evidence="9">
        <text>4 Cu(+) + O2 + 4 H(+) = 4 Cu(2+) + 2 H2O</text>
        <dbReference type="Rhea" id="RHEA:30083"/>
        <dbReference type="ChEBI" id="CHEBI:15377"/>
        <dbReference type="ChEBI" id="CHEBI:15378"/>
        <dbReference type="ChEBI" id="CHEBI:15379"/>
        <dbReference type="ChEBI" id="CHEBI:29036"/>
        <dbReference type="ChEBI" id="CHEBI:49552"/>
        <dbReference type="EC" id="1.16.3.4"/>
    </reaction>
    <physiologicalReaction direction="left-to-right" evidence="9">
        <dbReference type="Rhea" id="RHEA:30084"/>
    </physiologicalReaction>
</comment>
<name>A0A7K1FRA7_9ACTN</name>
<dbReference type="PANTHER" id="PTHR48267">
    <property type="entry name" value="CUPREDOXIN SUPERFAMILY PROTEIN"/>
    <property type="match status" value="1"/>
</dbReference>
<dbReference type="InterPro" id="IPR006311">
    <property type="entry name" value="TAT_signal"/>
</dbReference>
<evidence type="ECO:0000256" key="4">
    <source>
        <dbReference type="ARBA" id="ARBA00023002"/>
    </source>
</evidence>
<dbReference type="Pfam" id="PF07732">
    <property type="entry name" value="Cu-oxidase_3"/>
    <property type="match status" value="1"/>
</dbReference>
<dbReference type="SUPFAM" id="SSF49503">
    <property type="entry name" value="Cupredoxins"/>
    <property type="match status" value="3"/>
</dbReference>
<dbReference type="RefSeq" id="WP_154770551.1">
    <property type="nucleotide sequence ID" value="NZ_WLYK01000009.1"/>
</dbReference>
<feature type="domain" description="Plastocyanin-like" evidence="11">
    <location>
        <begin position="414"/>
        <end position="514"/>
    </location>
</feature>
<dbReference type="EC" id="1.16.3.4" evidence="5"/>
<dbReference type="InterPro" id="IPR011706">
    <property type="entry name" value="Cu-oxidase_C"/>
</dbReference>
<protein>
    <recommendedName>
        <fullName evidence="6">Multicopper oxidase CueO</fullName>
        <ecNumber evidence="5">1.16.3.4</ecNumber>
    </recommendedName>
    <alternativeName>
        <fullName evidence="7">Copper efflux oxidase</fullName>
    </alternativeName>
    <alternativeName>
        <fullName evidence="8">Cuprous oxidase</fullName>
    </alternativeName>
</protein>
<comment type="caution">
    <text evidence="13">The sequence shown here is derived from an EMBL/GenBank/DDBJ whole genome shotgun (WGS) entry which is preliminary data.</text>
</comment>
<dbReference type="PROSITE" id="PS00080">
    <property type="entry name" value="MULTICOPPER_OXIDASE2"/>
    <property type="match status" value="1"/>
</dbReference>
<evidence type="ECO:0000256" key="2">
    <source>
        <dbReference type="ARBA" id="ARBA00011245"/>
    </source>
</evidence>
<evidence type="ECO:0000256" key="1">
    <source>
        <dbReference type="ARBA" id="ARBA00010609"/>
    </source>
</evidence>
<keyword evidence="3" id="KW-0479">Metal-binding</keyword>
<feature type="region of interest" description="Disordered" evidence="10">
    <location>
        <begin position="120"/>
        <end position="139"/>
    </location>
</feature>
<dbReference type="NCBIfam" id="TIGR01409">
    <property type="entry name" value="TAT_signal_seq"/>
    <property type="match status" value="1"/>
</dbReference>
<evidence type="ECO:0000256" key="8">
    <source>
        <dbReference type="ARBA" id="ARBA00043090"/>
    </source>
</evidence>
<comment type="similarity">
    <text evidence="1">Belongs to the multicopper oxidase family.</text>
</comment>
<evidence type="ECO:0000313" key="14">
    <source>
        <dbReference type="Proteomes" id="UP000460221"/>
    </source>
</evidence>
<dbReference type="GO" id="GO:0005507">
    <property type="term" value="F:copper ion binding"/>
    <property type="evidence" value="ECO:0007669"/>
    <property type="project" value="InterPro"/>
</dbReference>
<dbReference type="GO" id="GO:0016491">
    <property type="term" value="F:oxidoreductase activity"/>
    <property type="evidence" value="ECO:0007669"/>
    <property type="project" value="UniProtKB-KW"/>
</dbReference>
<evidence type="ECO:0000256" key="7">
    <source>
        <dbReference type="ARBA" id="ARBA00042896"/>
    </source>
</evidence>
<sequence>MTVSRRQFLGAAGAALAAGAVAGLPFLPLGPQTSTGTLLRSDLPLPPRFTLPLTVPPEARLLTDGPTDVCDLRVRSAPASILPGVTTRITGYDGLFPGPTIRTRRGRPLRLRLHNDDDRPTVLHLHGGRTPPDSDGYPTDLVRPGTVRSYDFPLRQRAAGLWYHDHTMDFTGPQVYRGLAGHVLHTDDEEGDLGLPAGEQELPLLLCDRAFDADGQLKYPARSSDPAVPGVQEAFMGGVIGDVLLVNGVPSPVHEAAAVRYRLRLLNACNARRLQLELDPPPPGGAGLVRIGTDGGLLGHPLPTDRITLASGERADVIVDLGRYPVGTDVVLRNTFDRGPAGEVLLLRVVRAGRDESRVPDTLSRPEPLDPARAEAVRTFAFRLERTTGGSAARDSMAHSGHGMGDPGTGALVWTVNGLPFGAGDVATPRLGATEIWRFSTDLHHPVHLHLAHFQVLGADGRVDPDQGWKDTLDLLPGATAQVVVRFDGYRGRYVLHCHNLEHEDMAMMADFTVV</sequence>
<feature type="domain" description="Plastocyanin-like" evidence="12">
    <location>
        <begin position="75"/>
        <end position="184"/>
    </location>
</feature>
<dbReference type="InterPro" id="IPR045087">
    <property type="entry name" value="Cu-oxidase_fam"/>
</dbReference>
<keyword evidence="4" id="KW-0560">Oxidoreductase</keyword>
<dbReference type="Pfam" id="PF07731">
    <property type="entry name" value="Cu-oxidase_2"/>
    <property type="match status" value="1"/>
</dbReference>
<accession>A0A7K1FRA7</accession>
<evidence type="ECO:0000256" key="5">
    <source>
        <dbReference type="ARBA" id="ARBA00038978"/>
    </source>
</evidence>
<evidence type="ECO:0000259" key="12">
    <source>
        <dbReference type="Pfam" id="PF07732"/>
    </source>
</evidence>
<evidence type="ECO:0000259" key="11">
    <source>
        <dbReference type="Pfam" id="PF07731"/>
    </source>
</evidence>
<evidence type="ECO:0000256" key="3">
    <source>
        <dbReference type="ARBA" id="ARBA00022723"/>
    </source>
</evidence>
<dbReference type="AlphaFoldDB" id="A0A7K1FRA7"/>
<proteinExistence type="inferred from homology"/>
<dbReference type="InterPro" id="IPR008972">
    <property type="entry name" value="Cupredoxin"/>
</dbReference>
<dbReference type="InterPro" id="IPR011707">
    <property type="entry name" value="Cu-oxidase-like_N"/>
</dbReference>
<keyword evidence="14" id="KW-1185">Reference proteome</keyword>
<evidence type="ECO:0000256" key="6">
    <source>
        <dbReference type="ARBA" id="ARBA00041027"/>
    </source>
</evidence>
<dbReference type="Proteomes" id="UP000460221">
    <property type="component" value="Unassembled WGS sequence"/>
</dbReference>
<dbReference type="PROSITE" id="PS51318">
    <property type="entry name" value="TAT"/>
    <property type="match status" value="1"/>
</dbReference>
<dbReference type="EMBL" id="WLYK01000009">
    <property type="protein sequence ID" value="MTD16610.1"/>
    <property type="molecule type" value="Genomic_DNA"/>
</dbReference>
<evidence type="ECO:0000256" key="10">
    <source>
        <dbReference type="SAM" id="MobiDB-lite"/>
    </source>
</evidence>
<dbReference type="PANTHER" id="PTHR48267:SF1">
    <property type="entry name" value="BILIRUBIN OXIDASE"/>
    <property type="match status" value="1"/>
</dbReference>
<evidence type="ECO:0000313" key="13">
    <source>
        <dbReference type="EMBL" id="MTD16610.1"/>
    </source>
</evidence>
<dbReference type="InterPro" id="IPR019546">
    <property type="entry name" value="TAT_signal_bac_arc"/>
</dbReference>
<evidence type="ECO:0000256" key="9">
    <source>
        <dbReference type="ARBA" id="ARBA00048092"/>
    </source>
</evidence>
<comment type="subunit">
    <text evidence="2">Monomer.</text>
</comment>
<reference evidence="13 14" key="1">
    <citation type="submission" date="2019-11" db="EMBL/GenBank/DDBJ databases">
        <authorList>
            <person name="Jiang L.-Q."/>
        </authorList>
    </citation>
    <scope>NUCLEOTIDE SEQUENCE [LARGE SCALE GENOMIC DNA]</scope>
    <source>
        <strain evidence="13 14">YIM 132087</strain>
    </source>
</reference>
<dbReference type="Gene3D" id="2.60.40.420">
    <property type="entry name" value="Cupredoxins - blue copper proteins"/>
    <property type="match status" value="3"/>
</dbReference>
<gene>
    <name evidence="13" type="ORF">GIS00_21980</name>
</gene>
<organism evidence="13 14">
    <name type="scientific">Nakamurella alba</name>
    <dbReference type="NCBI Taxonomy" id="2665158"/>
    <lineage>
        <taxon>Bacteria</taxon>
        <taxon>Bacillati</taxon>
        <taxon>Actinomycetota</taxon>
        <taxon>Actinomycetes</taxon>
        <taxon>Nakamurellales</taxon>
        <taxon>Nakamurellaceae</taxon>
        <taxon>Nakamurella</taxon>
    </lineage>
</organism>